<sequence length="494" mass="58092">MKRAFEFFRKIDSFGVEFNPALNNKLNFSYKTILGGILTLIIYSLSAAYFLYEMYRWMNMDMVPIVTTEIHSFNDDIENLLDESNASIEFEIYNTANGKELINPFNQSQLVLTPILKNYSNGKEQAVGYNFSQYVSENVFSPKLRLNSKSEYQISFARCTKEMVVEGQVCASEDIMNDFFNQSGNELQVNVILRIVDPRTFMERQIKKTYGIILEEIECQITKISMEYTHYQIYKDFIFPTPLNKIFVSETVEQTTYGTKDYCSKRFVEESYALLWITTSQVAYVQRMQYPEIGDILANIGSIVEVLFLIEYIIYKINEECLIRCMQDQILSFYYPELKSIKLKKNWFGLITKCSLYSLDINPKSYSEFKNKTIKLINCKFSYLNLIYEVSRIQFLLQSILRKEEMYQSHLIGIKLSLEKDSQNNQIYNLKNDDNEEGLLDSSKIINDRKLTYKDSLLLCVLNRNLNLEEDFIDQELISDRNFFEINRINKTKI</sequence>
<dbReference type="OrthoDB" id="291544at2759"/>
<evidence type="ECO:0000313" key="3">
    <source>
        <dbReference type="Proteomes" id="UP000000600"/>
    </source>
</evidence>
<keyword evidence="1" id="KW-0812">Transmembrane</keyword>
<dbReference type="PANTHER" id="PTHR12621:SF7">
    <property type="entry name" value="CYSTEINE AND HISTIDINE-RICH DOMAIN-CONTAINING PROTEIN 1"/>
    <property type="match status" value="1"/>
</dbReference>
<evidence type="ECO:0008006" key="4">
    <source>
        <dbReference type="Google" id="ProtNLM"/>
    </source>
</evidence>
<keyword evidence="1" id="KW-1133">Transmembrane helix</keyword>
<dbReference type="AlphaFoldDB" id="A0CD51"/>
<accession>A0CD51</accession>
<protein>
    <recommendedName>
        <fullName evidence="4">Piezo non-specific cation channel R-Ras-binding domain-containing protein</fullName>
    </recommendedName>
</protein>
<keyword evidence="3" id="KW-1185">Reference proteome</keyword>
<dbReference type="KEGG" id="ptm:GSPATT00006929001"/>
<dbReference type="GO" id="GO:0008270">
    <property type="term" value="F:zinc ion binding"/>
    <property type="evidence" value="ECO:0000318"/>
    <property type="project" value="GO_Central"/>
</dbReference>
<evidence type="ECO:0000256" key="1">
    <source>
        <dbReference type="SAM" id="Phobius"/>
    </source>
</evidence>
<gene>
    <name evidence="2" type="ORF">GSPATT00006929001</name>
</gene>
<proteinExistence type="predicted"/>
<dbReference type="EMBL" id="CT868063">
    <property type="protein sequence ID" value="CAK68718.1"/>
    <property type="molecule type" value="Genomic_DNA"/>
</dbReference>
<dbReference type="RefSeq" id="XP_001436115.1">
    <property type="nucleotide sequence ID" value="XM_001436078.1"/>
</dbReference>
<organism evidence="2 3">
    <name type="scientific">Paramecium tetraurelia</name>
    <dbReference type="NCBI Taxonomy" id="5888"/>
    <lineage>
        <taxon>Eukaryota</taxon>
        <taxon>Sar</taxon>
        <taxon>Alveolata</taxon>
        <taxon>Ciliophora</taxon>
        <taxon>Intramacronucleata</taxon>
        <taxon>Oligohymenophorea</taxon>
        <taxon>Peniculida</taxon>
        <taxon>Parameciidae</taxon>
        <taxon>Paramecium</taxon>
    </lineage>
</organism>
<dbReference type="GeneID" id="5021907"/>
<dbReference type="Proteomes" id="UP000000600">
    <property type="component" value="Unassembled WGS sequence"/>
</dbReference>
<feature type="transmembrane region" description="Helical" evidence="1">
    <location>
        <begin position="33"/>
        <end position="52"/>
    </location>
</feature>
<name>A0CD51_PARTE</name>
<dbReference type="OMA" id="QVCASED"/>
<evidence type="ECO:0000313" key="2">
    <source>
        <dbReference type="EMBL" id="CAK68718.1"/>
    </source>
</evidence>
<keyword evidence="1" id="KW-0472">Membrane</keyword>
<dbReference type="InParanoid" id="A0CD51"/>
<dbReference type="PANTHER" id="PTHR12621">
    <property type="entry name" value="CYSTEINE AND HISTIDINE-RICH DOMAIN CHORD -CONTAINING PROTEIN"/>
    <property type="match status" value="1"/>
</dbReference>
<dbReference type="HOGENOM" id="CLU_038221_0_1_1"/>
<reference evidence="2 3" key="1">
    <citation type="journal article" date="2006" name="Nature">
        <title>Global trends of whole-genome duplications revealed by the ciliate Paramecium tetraurelia.</title>
        <authorList>
            <consortium name="Genoscope"/>
            <person name="Aury J.-M."/>
            <person name="Jaillon O."/>
            <person name="Duret L."/>
            <person name="Noel B."/>
            <person name="Jubin C."/>
            <person name="Porcel B.M."/>
            <person name="Segurens B."/>
            <person name="Daubin V."/>
            <person name="Anthouard V."/>
            <person name="Aiach N."/>
            <person name="Arnaiz O."/>
            <person name="Billaut A."/>
            <person name="Beisson J."/>
            <person name="Blanc I."/>
            <person name="Bouhouche K."/>
            <person name="Camara F."/>
            <person name="Duharcourt S."/>
            <person name="Guigo R."/>
            <person name="Gogendeau D."/>
            <person name="Katinka M."/>
            <person name="Keller A.-M."/>
            <person name="Kissmehl R."/>
            <person name="Klotz C."/>
            <person name="Koll F."/>
            <person name="Le Moue A."/>
            <person name="Lepere C."/>
            <person name="Malinsky S."/>
            <person name="Nowacki M."/>
            <person name="Nowak J.K."/>
            <person name="Plattner H."/>
            <person name="Poulain J."/>
            <person name="Ruiz F."/>
            <person name="Serrano V."/>
            <person name="Zagulski M."/>
            <person name="Dessen P."/>
            <person name="Betermier M."/>
            <person name="Weissenbach J."/>
            <person name="Scarpelli C."/>
            <person name="Schachter V."/>
            <person name="Sperling L."/>
            <person name="Meyer E."/>
            <person name="Cohen J."/>
            <person name="Wincker P."/>
        </authorList>
    </citation>
    <scope>NUCLEOTIDE SEQUENCE [LARGE SCALE GENOMIC DNA]</scope>
    <source>
        <strain evidence="2 3">Stock d4-2</strain>
    </source>
</reference>